<keyword evidence="1" id="KW-0378">Hydrolase</keyword>
<dbReference type="PANTHER" id="PTHR46246">
    <property type="entry name" value="GUANOSINE-3',5'-BIS(DIPHOSPHATE) 3'-PYROPHOSPHOHYDROLASE MESH1"/>
    <property type="match status" value="1"/>
</dbReference>
<dbReference type="Pfam" id="PF13328">
    <property type="entry name" value="HD_4"/>
    <property type="match status" value="1"/>
</dbReference>
<dbReference type="OrthoDB" id="9802385at2"/>
<reference evidence="1 2" key="1">
    <citation type="journal article" date="2015" name="Genome Announc.">
        <title>Draft Genome of the Euendolithic (true boring) Cyanobacterium Mastigocoleus testarum strain BC008.</title>
        <authorList>
            <person name="Guida B.S."/>
            <person name="Garcia-Pichel F."/>
        </authorList>
    </citation>
    <scope>NUCLEOTIDE SEQUENCE [LARGE SCALE GENOMIC DNA]</scope>
    <source>
        <strain evidence="1 2">BC008</strain>
    </source>
</reference>
<dbReference type="Proteomes" id="UP000053372">
    <property type="component" value="Unassembled WGS sequence"/>
</dbReference>
<dbReference type="InterPro" id="IPR052194">
    <property type="entry name" value="MESH1"/>
</dbReference>
<comment type="caution">
    <text evidence="1">The sequence shown here is derived from an EMBL/GenBank/DDBJ whole genome shotgun (WGS) entry which is preliminary data.</text>
</comment>
<gene>
    <name evidence="1" type="ORF">BC008_14440</name>
</gene>
<protein>
    <submittedName>
        <fullName evidence="1">Phosphohydrolase</fullName>
    </submittedName>
</protein>
<evidence type="ECO:0000313" key="1">
    <source>
        <dbReference type="EMBL" id="KST63656.1"/>
    </source>
</evidence>
<dbReference type="Gene3D" id="1.10.3210.10">
    <property type="entry name" value="Hypothetical protein af1432"/>
    <property type="match status" value="1"/>
</dbReference>
<evidence type="ECO:0000313" key="2">
    <source>
        <dbReference type="Proteomes" id="UP000053372"/>
    </source>
</evidence>
<dbReference type="EMBL" id="LMTZ01000135">
    <property type="protein sequence ID" value="KST63656.1"/>
    <property type="molecule type" value="Genomic_DNA"/>
</dbReference>
<name>A0A0V7ZGN3_9CYAN</name>
<dbReference type="SUPFAM" id="SSF109604">
    <property type="entry name" value="HD-domain/PDEase-like"/>
    <property type="match status" value="1"/>
</dbReference>
<sequence length="193" mass="22075">MEKYQPTLKNWSQEKYIQAYKFAAHAHQGQNIPGSDIPYIMHLSFVSMEAIAALSAEKELSTEKKYDGNLAVQCALLHDTIEDTNITFAEIEAEFGTSVAQGVLALTKDQSIAKHFQMEDSLKRIKQQPPEIWMVKLADRISNLQSPPHYWTKEKKICYREEAISIYETLKDASSFLALRLANKIEDYKAFIL</sequence>
<proteinExistence type="predicted"/>
<dbReference type="AlphaFoldDB" id="A0A0V7ZGN3"/>
<organism evidence="1 2">
    <name type="scientific">Mastigocoleus testarum BC008</name>
    <dbReference type="NCBI Taxonomy" id="371196"/>
    <lineage>
        <taxon>Bacteria</taxon>
        <taxon>Bacillati</taxon>
        <taxon>Cyanobacteriota</taxon>
        <taxon>Cyanophyceae</taxon>
        <taxon>Nostocales</taxon>
        <taxon>Hapalosiphonaceae</taxon>
        <taxon>Mastigocoleus</taxon>
    </lineage>
</organism>
<keyword evidence="2" id="KW-1185">Reference proteome</keyword>
<accession>A0A0V7ZGN3</accession>
<dbReference type="RefSeq" id="WP_027846805.1">
    <property type="nucleotide sequence ID" value="NZ_LMTZ01000135.1"/>
</dbReference>
<dbReference type="GO" id="GO:0008893">
    <property type="term" value="F:guanosine-3',5'-bis(diphosphate) 3'-diphosphatase activity"/>
    <property type="evidence" value="ECO:0007669"/>
    <property type="project" value="TreeGrafter"/>
</dbReference>
<dbReference type="PANTHER" id="PTHR46246:SF1">
    <property type="entry name" value="GUANOSINE-3',5'-BIS(DIPHOSPHATE) 3'-PYROPHOSPHOHYDROLASE MESH1"/>
    <property type="match status" value="1"/>
</dbReference>